<dbReference type="InterPro" id="IPR036390">
    <property type="entry name" value="WH_DNA-bd_sf"/>
</dbReference>
<gene>
    <name evidence="4" type="ORF">GCM10010911_41920</name>
</gene>
<dbReference type="Proteomes" id="UP000612456">
    <property type="component" value="Unassembled WGS sequence"/>
</dbReference>
<dbReference type="InterPro" id="IPR036388">
    <property type="entry name" value="WH-like_DNA-bd_sf"/>
</dbReference>
<dbReference type="InterPro" id="IPR000600">
    <property type="entry name" value="ROK"/>
</dbReference>
<evidence type="ECO:0000256" key="1">
    <source>
        <dbReference type="ARBA" id="ARBA00002486"/>
    </source>
</evidence>
<reference evidence="4" key="1">
    <citation type="journal article" date="2014" name="Int. J. Syst. Evol. Microbiol.">
        <title>Complete genome sequence of Corynebacterium casei LMG S-19264T (=DSM 44701T), isolated from a smear-ripened cheese.</title>
        <authorList>
            <consortium name="US DOE Joint Genome Institute (JGI-PGF)"/>
            <person name="Walter F."/>
            <person name="Albersmeier A."/>
            <person name="Kalinowski J."/>
            <person name="Ruckert C."/>
        </authorList>
    </citation>
    <scope>NUCLEOTIDE SEQUENCE</scope>
    <source>
        <strain evidence="4">CGMCC 1.15178</strain>
    </source>
</reference>
<evidence type="ECO:0000256" key="2">
    <source>
        <dbReference type="ARBA" id="ARBA00006479"/>
    </source>
</evidence>
<dbReference type="PANTHER" id="PTHR18964">
    <property type="entry name" value="ROK (REPRESSOR, ORF, KINASE) FAMILY"/>
    <property type="match status" value="1"/>
</dbReference>
<dbReference type="InterPro" id="IPR043129">
    <property type="entry name" value="ATPase_NBD"/>
</dbReference>
<keyword evidence="3" id="KW-0859">Xylose metabolism</keyword>
<protein>
    <submittedName>
        <fullName evidence="4">Transcriptional regulator</fullName>
    </submittedName>
</protein>
<proteinExistence type="inferred from homology"/>
<sequence length="385" mass="42418">MKKHDQDFMKRQNRLTVFEIIKSNQPISRAAIAKQTGMSPTTISRIVGELTEQGYLLDSDQVSGGLGRKSTLIGIVNASVLSIGIDLDRSLMSIGIVDLQGKLVCSGKYPRTPDESPDTTLIRISEAIEQLMDQQELDRTRIVGIGVGLPGIVNNERGIVVFSVQLGWKNVSLAERLKELTGYEITVDNELKVRALGEHLKGVAVGSKRTALLGFGQGVGSAIILDGEIYRGVMNSAGEIGHTTVDPSGMMCECGKAGCLQTYININSLLSEANRIRPIGTIEELFEAKQAGEQWAIHLIDRALMYMAITINNIVCMYNPDSVILSGELVDKFPYIHDEVEKIYLSRFLWEPLRDSFVFHRSKLNENGVMIGSGLLSQNRFFALE</sequence>
<dbReference type="Pfam" id="PF13412">
    <property type="entry name" value="HTH_24"/>
    <property type="match status" value="1"/>
</dbReference>
<accession>A0A917DXX9</accession>
<dbReference type="GO" id="GO:0042732">
    <property type="term" value="P:D-xylose metabolic process"/>
    <property type="evidence" value="ECO:0007669"/>
    <property type="project" value="UniProtKB-KW"/>
</dbReference>
<dbReference type="Pfam" id="PF00480">
    <property type="entry name" value="ROK"/>
    <property type="match status" value="1"/>
</dbReference>
<reference evidence="4" key="2">
    <citation type="submission" date="2020-09" db="EMBL/GenBank/DDBJ databases">
        <authorList>
            <person name="Sun Q."/>
            <person name="Zhou Y."/>
        </authorList>
    </citation>
    <scope>NUCLEOTIDE SEQUENCE</scope>
    <source>
        <strain evidence="4">CGMCC 1.15178</strain>
    </source>
</reference>
<keyword evidence="3" id="KW-0119">Carbohydrate metabolism</keyword>
<name>A0A917DXX9_9BACL</name>
<dbReference type="EMBL" id="BMHP01000003">
    <property type="protein sequence ID" value="GGD79464.1"/>
    <property type="molecule type" value="Genomic_DNA"/>
</dbReference>
<evidence type="ECO:0000313" key="4">
    <source>
        <dbReference type="EMBL" id="GGD79464.1"/>
    </source>
</evidence>
<dbReference type="Gene3D" id="3.30.420.40">
    <property type="match status" value="2"/>
</dbReference>
<comment type="similarity">
    <text evidence="2">Belongs to the ROK (NagC/XylR) family.</text>
</comment>
<keyword evidence="5" id="KW-1185">Reference proteome</keyword>
<dbReference type="SUPFAM" id="SSF46785">
    <property type="entry name" value="Winged helix' DNA-binding domain"/>
    <property type="match status" value="1"/>
</dbReference>
<dbReference type="RefSeq" id="WP_188994564.1">
    <property type="nucleotide sequence ID" value="NZ_BMHP01000003.1"/>
</dbReference>
<evidence type="ECO:0000313" key="5">
    <source>
        <dbReference type="Proteomes" id="UP000612456"/>
    </source>
</evidence>
<dbReference type="SUPFAM" id="SSF53067">
    <property type="entry name" value="Actin-like ATPase domain"/>
    <property type="match status" value="1"/>
</dbReference>
<dbReference type="AlphaFoldDB" id="A0A917DXX9"/>
<dbReference type="Gene3D" id="1.10.10.10">
    <property type="entry name" value="Winged helix-like DNA-binding domain superfamily/Winged helix DNA-binding domain"/>
    <property type="match status" value="1"/>
</dbReference>
<evidence type="ECO:0000256" key="3">
    <source>
        <dbReference type="ARBA" id="ARBA00022629"/>
    </source>
</evidence>
<dbReference type="PANTHER" id="PTHR18964:SF149">
    <property type="entry name" value="BIFUNCTIONAL UDP-N-ACETYLGLUCOSAMINE 2-EPIMERASE_N-ACETYLMANNOSAMINE KINASE"/>
    <property type="match status" value="1"/>
</dbReference>
<comment type="caution">
    <text evidence="4">The sequence shown here is derived from an EMBL/GenBank/DDBJ whole genome shotgun (WGS) entry which is preliminary data.</text>
</comment>
<comment type="function">
    <text evidence="1">Transcriptional repressor of xylose-utilizing enzymes.</text>
</comment>
<organism evidence="4 5">
    <name type="scientific">Paenibacillus nasutitermitis</name>
    <dbReference type="NCBI Taxonomy" id="1652958"/>
    <lineage>
        <taxon>Bacteria</taxon>
        <taxon>Bacillati</taxon>
        <taxon>Bacillota</taxon>
        <taxon>Bacilli</taxon>
        <taxon>Bacillales</taxon>
        <taxon>Paenibacillaceae</taxon>
        <taxon>Paenibacillus</taxon>
    </lineage>
</organism>